<name>A0ABV8DA60_9BURK</name>
<dbReference type="SUPFAM" id="SSF46785">
    <property type="entry name" value="Winged helix' DNA-binding domain"/>
    <property type="match status" value="1"/>
</dbReference>
<comment type="caution">
    <text evidence="2">The sequence shown here is derived from an EMBL/GenBank/DDBJ whole genome shotgun (WGS) entry which is preliminary data.</text>
</comment>
<proteinExistence type="predicted"/>
<reference evidence="3" key="1">
    <citation type="journal article" date="2019" name="Int. J. Syst. Evol. Microbiol.">
        <title>The Global Catalogue of Microorganisms (GCM) 10K type strain sequencing project: providing services to taxonomists for standard genome sequencing and annotation.</title>
        <authorList>
            <consortium name="The Broad Institute Genomics Platform"/>
            <consortium name="The Broad Institute Genome Sequencing Center for Infectious Disease"/>
            <person name="Wu L."/>
            <person name="Ma J."/>
        </authorList>
    </citation>
    <scope>NUCLEOTIDE SEQUENCE [LARGE SCALE GENOMIC DNA]</scope>
    <source>
        <strain evidence="3">CCUG 2113</strain>
    </source>
</reference>
<protein>
    <submittedName>
        <fullName evidence="2">MarR family winged helix-turn-helix transcriptional regulator</fullName>
    </submittedName>
</protein>
<dbReference type="PANTHER" id="PTHR33164">
    <property type="entry name" value="TRANSCRIPTIONAL REGULATOR, MARR FAMILY"/>
    <property type="match status" value="1"/>
</dbReference>
<dbReference type="InterPro" id="IPR036390">
    <property type="entry name" value="WH_DNA-bd_sf"/>
</dbReference>
<accession>A0ABV8DA60</accession>
<dbReference type="InterPro" id="IPR036388">
    <property type="entry name" value="WH-like_DNA-bd_sf"/>
</dbReference>
<dbReference type="SMART" id="SM00347">
    <property type="entry name" value="HTH_MARR"/>
    <property type="match status" value="1"/>
</dbReference>
<organism evidence="2 3">
    <name type="scientific">Acidovorax facilis</name>
    <dbReference type="NCBI Taxonomy" id="12917"/>
    <lineage>
        <taxon>Bacteria</taxon>
        <taxon>Pseudomonadati</taxon>
        <taxon>Pseudomonadota</taxon>
        <taxon>Betaproteobacteria</taxon>
        <taxon>Burkholderiales</taxon>
        <taxon>Comamonadaceae</taxon>
        <taxon>Acidovorax</taxon>
    </lineage>
</organism>
<dbReference type="InterPro" id="IPR039422">
    <property type="entry name" value="MarR/SlyA-like"/>
</dbReference>
<dbReference type="InterPro" id="IPR000835">
    <property type="entry name" value="HTH_MarR-typ"/>
</dbReference>
<dbReference type="RefSeq" id="WP_055399835.1">
    <property type="nucleotide sequence ID" value="NZ_CP192460.1"/>
</dbReference>
<dbReference type="Proteomes" id="UP001595693">
    <property type="component" value="Unassembled WGS sequence"/>
</dbReference>
<feature type="domain" description="HTH marR-type" evidence="1">
    <location>
        <begin position="28"/>
        <end position="128"/>
    </location>
</feature>
<gene>
    <name evidence="2" type="ORF">ACFOW3_12365</name>
</gene>
<evidence type="ECO:0000313" key="2">
    <source>
        <dbReference type="EMBL" id="MFC3935415.1"/>
    </source>
</evidence>
<dbReference type="Pfam" id="PF12802">
    <property type="entry name" value="MarR_2"/>
    <property type="match status" value="1"/>
</dbReference>
<dbReference type="EMBL" id="JBHSAJ010000031">
    <property type="protein sequence ID" value="MFC3935415.1"/>
    <property type="molecule type" value="Genomic_DNA"/>
</dbReference>
<evidence type="ECO:0000259" key="1">
    <source>
        <dbReference type="SMART" id="SM00347"/>
    </source>
</evidence>
<sequence>MTTHAPADVFEAMHDLLHAYRAHMVRTMAAIHPDLTHNEVRALMFVGRHPGTTQRELVAHSGADKAQVARMVGMLQDKGWLESAPNAEDKRSRCLRLSAQGAALHQALRDARRGLAASLLKGCDDATQAQLLALLAQVRSNLDAIDTGCQGGRDCRS</sequence>
<dbReference type="PANTHER" id="PTHR33164:SF57">
    <property type="entry name" value="MARR-FAMILY TRANSCRIPTIONAL REGULATOR"/>
    <property type="match status" value="1"/>
</dbReference>
<dbReference type="Gene3D" id="1.10.10.10">
    <property type="entry name" value="Winged helix-like DNA-binding domain superfamily/Winged helix DNA-binding domain"/>
    <property type="match status" value="1"/>
</dbReference>
<evidence type="ECO:0000313" key="3">
    <source>
        <dbReference type="Proteomes" id="UP001595693"/>
    </source>
</evidence>
<keyword evidence="3" id="KW-1185">Reference proteome</keyword>